<dbReference type="EMBL" id="BLXT01006238">
    <property type="protein sequence ID" value="GFO30480.1"/>
    <property type="molecule type" value="Genomic_DNA"/>
</dbReference>
<gene>
    <name evidence="1" type="ORF">PoB_005698500</name>
</gene>
<dbReference type="Proteomes" id="UP000735302">
    <property type="component" value="Unassembled WGS sequence"/>
</dbReference>
<protein>
    <submittedName>
        <fullName evidence="1">Uncharacterized protein</fullName>
    </submittedName>
</protein>
<proteinExistence type="predicted"/>
<accession>A0AAV4CG50</accession>
<sequence>MEMNTWTLTESENVETCIEMGTLALTESRHVYGDGDTDTGKESRHSQDVCMYLDPLTLTEYITCMEMDTLTSTESRHVYDDGPAVRVYNMYGDGHIDMCRPMEMDTLTLTVSRHMYGNGGDK</sequence>
<evidence type="ECO:0000313" key="2">
    <source>
        <dbReference type="Proteomes" id="UP000735302"/>
    </source>
</evidence>
<keyword evidence="2" id="KW-1185">Reference proteome</keyword>
<name>A0AAV4CG50_9GAST</name>
<organism evidence="1 2">
    <name type="scientific">Plakobranchus ocellatus</name>
    <dbReference type="NCBI Taxonomy" id="259542"/>
    <lineage>
        <taxon>Eukaryota</taxon>
        <taxon>Metazoa</taxon>
        <taxon>Spiralia</taxon>
        <taxon>Lophotrochozoa</taxon>
        <taxon>Mollusca</taxon>
        <taxon>Gastropoda</taxon>
        <taxon>Heterobranchia</taxon>
        <taxon>Euthyneura</taxon>
        <taxon>Panpulmonata</taxon>
        <taxon>Sacoglossa</taxon>
        <taxon>Placobranchoidea</taxon>
        <taxon>Plakobranchidae</taxon>
        <taxon>Plakobranchus</taxon>
    </lineage>
</organism>
<comment type="caution">
    <text evidence="1">The sequence shown here is derived from an EMBL/GenBank/DDBJ whole genome shotgun (WGS) entry which is preliminary data.</text>
</comment>
<reference evidence="1 2" key="1">
    <citation type="journal article" date="2021" name="Elife">
        <title>Chloroplast acquisition without the gene transfer in kleptoplastic sea slugs, Plakobranchus ocellatus.</title>
        <authorList>
            <person name="Maeda T."/>
            <person name="Takahashi S."/>
            <person name="Yoshida T."/>
            <person name="Shimamura S."/>
            <person name="Takaki Y."/>
            <person name="Nagai Y."/>
            <person name="Toyoda A."/>
            <person name="Suzuki Y."/>
            <person name="Arimoto A."/>
            <person name="Ishii H."/>
            <person name="Satoh N."/>
            <person name="Nishiyama T."/>
            <person name="Hasebe M."/>
            <person name="Maruyama T."/>
            <person name="Minagawa J."/>
            <person name="Obokata J."/>
            <person name="Shigenobu S."/>
        </authorList>
    </citation>
    <scope>NUCLEOTIDE SEQUENCE [LARGE SCALE GENOMIC DNA]</scope>
</reference>
<dbReference type="AlphaFoldDB" id="A0AAV4CG50"/>
<evidence type="ECO:0000313" key="1">
    <source>
        <dbReference type="EMBL" id="GFO30480.1"/>
    </source>
</evidence>